<protein>
    <recommendedName>
        <fullName evidence="1">CinA C-terminal domain-containing protein</fullName>
    </recommendedName>
</protein>
<proteinExistence type="predicted"/>
<dbReference type="Pfam" id="PF02464">
    <property type="entry name" value="CinA"/>
    <property type="match status" value="1"/>
</dbReference>
<dbReference type="AlphaFoldDB" id="A0A2A3MNB7"/>
<dbReference type="EMBL" id="NTMR01000001">
    <property type="protein sequence ID" value="PBK06308.1"/>
    <property type="molecule type" value="Genomic_DNA"/>
</dbReference>
<evidence type="ECO:0000259" key="1">
    <source>
        <dbReference type="Pfam" id="PF02464"/>
    </source>
</evidence>
<dbReference type="SUPFAM" id="SSF142433">
    <property type="entry name" value="CinA-like"/>
    <property type="match status" value="1"/>
</dbReference>
<dbReference type="NCBIfam" id="TIGR00199">
    <property type="entry name" value="PncC_domain"/>
    <property type="match status" value="1"/>
</dbReference>
<dbReference type="Gene3D" id="3.90.950.20">
    <property type="entry name" value="CinA-like"/>
    <property type="match status" value="1"/>
</dbReference>
<evidence type="ECO:0000313" key="2">
    <source>
        <dbReference type="EMBL" id="PBK06308.1"/>
    </source>
</evidence>
<dbReference type="RefSeq" id="WP_096002897.1">
    <property type="nucleotide sequence ID" value="NZ_NTMR01000001.1"/>
</dbReference>
<organism evidence="2 3">
    <name type="scientific">Pseudomonas abyssi</name>
    <dbReference type="NCBI Taxonomy" id="170540"/>
    <lineage>
        <taxon>Bacteria</taxon>
        <taxon>Pseudomonadati</taxon>
        <taxon>Pseudomonadota</taxon>
        <taxon>Gammaproteobacteria</taxon>
        <taxon>Pseudomonadales</taxon>
        <taxon>Pseudomonadaceae</taxon>
        <taxon>Pseudomonas</taxon>
    </lineage>
</organism>
<reference evidence="2 3" key="1">
    <citation type="submission" date="2017-09" db="EMBL/GenBank/DDBJ databases">
        <title>Pseudomonas abyssi sp. nov. isolated from Abyssopelagic Water.</title>
        <authorList>
            <person name="Wei Y."/>
        </authorList>
    </citation>
    <scope>NUCLEOTIDE SEQUENCE [LARGE SCALE GENOMIC DNA]</scope>
    <source>
        <strain evidence="2 3">MT5</strain>
    </source>
</reference>
<feature type="domain" description="CinA C-terminal" evidence="1">
    <location>
        <begin position="10"/>
        <end position="160"/>
    </location>
</feature>
<dbReference type="InterPro" id="IPR008136">
    <property type="entry name" value="CinA_C"/>
</dbReference>
<keyword evidence="3" id="KW-1185">Reference proteome</keyword>
<evidence type="ECO:0000313" key="3">
    <source>
        <dbReference type="Proteomes" id="UP000242313"/>
    </source>
</evidence>
<gene>
    <name evidence="2" type="ORF">CNQ84_00080</name>
</gene>
<dbReference type="InterPro" id="IPR036653">
    <property type="entry name" value="CinA-like_C"/>
</dbReference>
<comment type="caution">
    <text evidence="2">The sequence shown here is derived from an EMBL/GenBank/DDBJ whole genome shotgun (WGS) entry which is preliminary data.</text>
</comment>
<sequence>MSHFDPLIDSAAARLGRVLEHLGQRVSTAESCTGGGIAEAITRVAGSSQWFETGFVTYANSSKARWLGVEPATLEAHGAVSEPVVLAMAAGAKAAAEADMAVAVSGIAGPDGGSAEKPVGTVWFGWALSDGRVVSECKRFQGGRREVRAQTVLHALERLVSEAEKAAANRSSV</sequence>
<accession>A0A2A3MNB7</accession>
<dbReference type="Proteomes" id="UP000242313">
    <property type="component" value="Unassembled WGS sequence"/>
</dbReference>
<name>A0A2A3MNB7_9PSED</name>